<accession>A0A9W6XY34</accession>
<evidence type="ECO:0000313" key="3">
    <source>
        <dbReference type="Proteomes" id="UP001165121"/>
    </source>
</evidence>
<protein>
    <submittedName>
        <fullName evidence="2">Unnamed protein product</fullName>
    </submittedName>
</protein>
<dbReference type="CDD" id="cd01650">
    <property type="entry name" value="RT_nLTR_like"/>
    <property type="match status" value="1"/>
</dbReference>
<keyword evidence="3" id="KW-1185">Reference proteome</keyword>
<proteinExistence type="predicted"/>
<comment type="caution">
    <text evidence="2">The sequence shown here is derived from an EMBL/GenBank/DDBJ whole genome shotgun (WGS) entry which is preliminary data.</text>
</comment>
<dbReference type="InterPro" id="IPR000477">
    <property type="entry name" value="RT_dom"/>
</dbReference>
<dbReference type="EMBL" id="BSXT01002292">
    <property type="protein sequence ID" value="GMF48220.1"/>
    <property type="molecule type" value="Genomic_DNA"/>
</dbReference>
<evidence type="ECO:0000259" key="1">
    <source>
        <dbReference type="Pfam" id="PF00078"/>
    </source>
</evidence>
<gene>
    <name evidence="2" type="ORF">Pfra01_001853400</name>
</gene>
<evidence type="ECO:0000313" key="2">
    <source>
        <dbReference type="EMBL" id="GMF48220.1"/>
    </source>
</evidence>
<dbReference type="OrthoDB" id="126439at2759"/>
<name>A0A9W6XY34_9STRA</name>
<feature type="domain" description="Reverse transcriptase" evidence="1">
    <location>
        <begin position="228"/>
        <end position="383"/>
    </location>
</feature>
<organism evidence="2 3">
    <name type="scientific">Phytophthora fragariaefolia</name>
    <dbReference type="NCBI Taxonomy" id="1490495"/>
    <lineage>
        <taxon>Eukaryota</taxon>
        <taxon>Sar</taxon>
        <taxon>Stramenopiles</taxon>
        <taxon>Oomycota</taxon>
        <taxon>Peronosporomycetes</taxon>
        <taxon>Peronosporales</taxon>
        <taxon>Peronosporaceae</taxon>
        <taxon>Phytophthora</taxon>
    </lineage>
</organism>
<reference evidence="2" key="1">
    <citation type="submission" date="2023-04" db="EMBL/GenBank/DDBJ databases">
        <title>Phytophthora fragariaefolia NBRC 109709.</title>
        <authorList>
            <person name="Ichikawa N."/>
            <person name="Sato H."/>
            <person name="Tonouchi N."/>
        </authorList>
    </citation>
    <scope>NUCLEOTIDE SEQUENCE</scope>
    <source>
        <strain evidence="2">NBRC 109709</strain>
    </source>
</reference>
<dbReference type="Pfam" id="PF00078">
    <property type="entry name" value="RVT_1"/>
    <property type="match status" value="1"/>
</dbReference>
<dbReference type="AlphaFoldDB" id="A0A9W6XY34"/>
<sequence>MLDRRAAGGRQTENEALTTLVIRYQFTDARNLIGHAEEDLDLEELNRYTFWRGDSASNVEEIRERTLLRVGLHLEENSDKVRWRFRRTAIWERDQRVTAISAPPSKTSLNRPVVCQHLGATVQQEPQIHTNPGTGSSHRQIVRIPPDRKVSHSNNELLMAEIDEAELTQAVRSLQRHKVAGPDGLNNDFYKDLTEEVLPALVDVCNNTLKGEPPPKSFLEGTVIPLRKKGDSADAMDYRPIMLLQTSCKIFMKVIAPRLQSFLGKLIGDTQQGFVRKRQMQKTIQMMLTISQGTEQLGIRESTGKAGIFLLDFQKAYDTMDRQYLLEVLKKSGFSAGFVSLIQRLHTGTTVRFAVNGETSESVHVNSGIRQGCPLAPLLFILGAEVLGLAKTQDECITGIPLSRNQMRQDISFQHSWTTPPSFWTTARM</sequence>
<dbReference type="Proteomes" id="UP001165121">
    <property type="component" value="Unassembled WGS sequence"/>
</dbReference>
<dbReference type="PANTHER" id="PTHR19446">
    <property type="entry name" value="REVERSE TRANSCRIPTASES"/>
    <property type="match status" value="1"/>
</dbReference>